<feature type="coiled-coil region" evidence="1">
    <location>
        <begin position="221"/>
        <end position="255"/>
    </location>
</feature>
<keyword evidence="1" id="KW-0175">Coiled coil</keyword>
<evidence type="ECO:0000256" key="1">
    <source>
        <dbReference type="SAM" id="Coils"/>
    </source>
</evidence>
<keyword evidence="2" id="KW-1185">Reference proteome</keyword>
<reference evidence="3" key="1">
    <citation type="submission" date="2025-08" db="UniProtKB">
        <authorList>
            <consortium name="RefSeq"/>
        </authorList>
    </citation>
    <scope>IDENTIFICATION</scope>
</reference>
<gene>
    <name evidence="3" type="primary">LOC106812769</name>
</gene>
<dbReference type="InterPro" id="IPR015943">
    <property type="entry name" value="WD40/YVTN_repeat-like_dom_sf"/>
</dbReference>
<protein>
    <submittedName>
        <fullName evidence="3">Coronin-1C-like</fullName>
    </submittedName>
</protein>
<dbReference type="Proteomes" id="UP000695022">
    <property type="component" value="Unplaced"/>
</dbReference>
<proteinExistence type="predicted"/>
<dbReference type="Pfam" id="PF16300">
    <property type="entry name" value="WD40_4"/>
    <property type="match status" value="1"/>
</dbReference>
<dbReference type="PANTHER" id="PTHR10856:SF0">
    <property type="entry name" value="CORONIN"/>
    <property type="match status" value="1"/>
</dbReference>
<dbReference type="PANTHER" id="PTHR10856">
    <property type="entry name" value="CORONIN"/>
    <property type="match status" value="1"/>
</dbReference>
<organism evidence="2 3">
    <name type="scientific">Priapulus caudatus</name>
    <name type="common">Priapulid worm</name>
    <dbReference type="NCBI Taxonomy" id="37621"/>
    <lineage>
        <taxon>Eukaryota</taxon>
        <taxon>Metazoa</taxon>
        <taxon>Ecdysozoa</taxon>
        <taxon>Scalidophora</taxon>
        <taxon>Priapulida</taxon>
        <taxon>Priapulimorpha</taxon>
        <taxon>Priapulimorphida</taxon>
        <taxon>Priapulidae</taxon>
        <taxon>Priapulus</taxon>
    </lineage>
</organism>
<evidence type="ECO:0000313" key="3">
    <source>
        <dbReference type="RefSeq" id="XP_014672225.1"/>
    </source>
</evidence>
<dbReference type="InterPro" id="IPR015505">
    <property type="entry name" value="Coronin"/>
</dbReference>
<name>A0ABM1EJ54_PRICU</name>
<dbReference type="SMART" id="SM01167">
    <property type="entry name" value="DUF1900"/>
    <property type="match status" value="1"/>
</dbReference>
<dbReference type="Gene3D" id="2.130.10.10">
    <property type="entry name" value="YVTN repeat-like/Quinoprotein amine dehydrogenase"/>
    <property type="match status" value="1"/>
</dbReference>
<dbReference type="RefSeq" id="XP_014672225.1">
    <property type="nucleotide sequence ID" value="XM_014816739.1"/>
</dbReference>
<accession>A0ABM1EJ54</accession>
<sequence>MQQGKGHEGAKQQKAIYLKDGRIFSTGFSRMSERQYAIRTEDALEDPIAQEEIDNSNAVLFPFYDADTNVIYLVGKGDCTIRYFEITDEFPYCHFINLYQSTEPQRGIGMMPKRGCDVNINEISRFYKLHTKGLCEVIHMTVPRKSELFQDDLYPDTAGDIPSLTADEWFSGKNADPILISLKGGYKSTQKPQELKLTKRSNILDKMPNNKFASTQSGEKSEELAKEVKELKDTVRRQDMRLRRLEERLEALERLDNGLV</sequence>
<dbReference type="GeneID" id="106812769"/>
<evidence type="ECO:0000313" key="2">
    <source>
        <dbReference type="Proteomes" id="UP000695022"/>
    </source>
</evidence>